<reference evidence="2 3" key="1">
    <citation type="submission" date="2019-10" db="EMBL/GenBank/DDBJ databases">
        <title>Streptomyces smaragdinus sp. nov. and Streptomyces fabii sp. nov., isolated from the gut of fungus growing-termite Macrotermes natalensis.</title>
        <authorList>
            <person name="Schwitalla J."/>
            <person name="Benndorf R."/>
            <person name="Martin K."/>
            <person name="De Beer W."/>
            <person name="Kaster A.-K."/>
            <person name="Vollmers J."/>
            <person name="Poulsen M."/>
            <person name="Beemelmanns C."/>
        </authorList>
    </citation>
    <scope>NUCLEOTIDE SEQUENCE [LARGE SCALE GENOMIC DNA]</scope>
    <source>
        <strain evidence="2 3">RB5</strain>
    </source>
</reference>
<gene>
    <name evidence="2" type="ORF">SRB5_56450</name>
</gene>
<dbReference type="Pfam" id="PF19054">
    <property type="entry name" value="DUF5753"/>
    <property type="match status" value="1"/>
</dbReference>
<organism evidence="2 3">
    <name type="scientific">Streptomyces smaragdinus</name>
    <dbReference type="NCBI Taxonomy" id="2585196"/>
    <lineage>
        <taxon>Bacteria</taxon>
        <taxon>Bacillati</taxon>
        <taxon>Actinomycetota</taxon>
        <taxon>Actinomycetes</taxon>
        <taxon>Kitasatosporales</taxon>
        <taxon>Streptomycetaceae</taxon>
        <taxon>Streptomyces</taxon>
    </lineage>
</organism>
<dbReference type="GO" id="GO:0003677">
    <property type="term" value="F:DNA binding"/>
    <property type="evidence" value="ECO:0007669"/>
    <property type="project" value="InterPro"/>
</dbReference>
<dbReference type="EMBL" id="WEGJ01000033">
    <property type="protein sequence ID" value="MQY15463.1"/>
    <property type="molecule type" value="Genomic_DNA"/>
</dbReference>
<dbReference type="InterPro" id="IPR001387">
    <property type="entry name" value="Cro/C1-type_HTH"/>
</dbReference>
<dbReference type="SUPFAM" id="SSF47413">
    <property type="entry name" value="lambda repressor-like DNA-binding domains"/>
    <property type="match status" value="1"/>
</dbReference>
<name>A0A7K0CQ50_9ACTN</name>
<feature type="domain" description="HTH cro/C1-type" evidence="1">
    <location>
        <begin position="10"/>
        <end position="65"/>
    </location>
</feature>
<evidence type="ECO:0000259" key="1">
    <source>
        <dbReference type="PROSITE" id="PS50943"/>
    </source>
</evidence>
<dbReference type="Proteomes" id="UP000466345">
    <property type="component" value="Unassembled WGS sequence"/>
</dbReference>
<dbReference type="Gene3D" id="1.10.260.40">
    <property type="entry name" value="lambda repressor-like DNA-binding domains"/>
    <property type="match status" value="1"/>
</dbReference>
<dbReference type="InterPro" id="IPR010982">
    <property type="entry name" value="Lambda_DNA-bd_dom_sf"/>
</dbReference>
<protein>
    <recommendedName>
        <fullName evidence="1">HTH cro/C1-type domain-containing protein</fullName>
    </recommendedName>
</protein>
<dbReference type="CDD" id="cd00093">
    <property type="entry name" value="HTH_XRE"/>
    <property type="match status" value="1"/>
</dbReference>
<dbReference type="SMART" id="SM00530">
    <property type="entry name" value="HTH_XRE"/>
    <property type="match status" value="1"/>
</dbReference>
<evidence type="ECO:0000313" key="3">
    <source>
        <dbReference type="Proteomes" id="UP000466345"/>
    </source>
</evidence>
<dbReference type="Pfam" id="PF13560">
    <property type="entry name" value="HTH_31"/>
    <property type="match status" value="1"/>
</dbReference>
<dbReference type="InterPro" id="IPR043917">
    <property type="entry name" value="DUF5753"/>
</dbReference>
<comment type="caution">
    <text evidence="2">The sequence shown here is derived from an EMBL/GenBank/DDBJ whole genome shotgun (WGS) entry which is preliminary data.</text>
</comment>
<accession>A0A7K0CQ50</accession>
<sequence length="283" mass="31053">MRGRRLGSALRRYRESKRLDLKHAGEAVGCSTSKISRLESGLSPARVGDVRILLDLYEIEDPERRSALERLARQSSKQGWWVDYRTSITNEFADLVTLEADASVIRTWQPVRIPGILQTPDCTRALLAATPAVITDDEIEAVVRIRQERRRVIAEAGTPFAAVIWEPALASPMPTHSAHVEQLKQIAAVAREESVMVQVLPAAEWAIARIAGHFVTFAFSSESDPEVAAIDGLNNTLIIENSDEVALYARAFGILQSAALSPTDSADCLRSLIDRVSQGGEKA</sequence>
<dbReference type="AlphaFoldDB" id="A0A7K0CQ50"/>
<proteinExistence type="predicted"/>
<dbReference type="PROSITE" id="PS50943">
    <property type="entry name" value="HTH_CROC1"/>
    <property type="match status" value="1"/>
</dbReference>
<evidence type="ECO:0000313" key="2">
    <source>
        <dbReference type="EMBL" id="MQY15463.1"/>
    </source>
</evidence>
<keyword evidence="3" id="KW-1185">Reference proteome</keyword>